<evidence type="ECO:0000256" key="3">
    <source>
        <dbReference type="ARBA" id="ARBA00022692"/>
    </source>
</evidence>
<evidence type="ECO:0000313" key="9">
    <source>
        <dbReference type="Proteomes" id="UP000031189"/>
    </source>
</evidence>
<feature type="transmembrane region" description="Helical" evidence="6">
    <location>
        <begin position="58"/>
        <end position="75"/>
    </location>
</feature>
<keyword evidence="9" id="KW-1185">Reference proteome</keyword>
<feature type="transmembrane region" description="Helical" evidence="6">
    <location>
        <begin position="109"/>
        <end position="128"/>
    </location>
</feature>
<comment type="subcellular location">
    <subcellularLocation>
        <location evidence="1">Cell membrane</location>
        <topology evidence="1">Multi-pass membrane protein</topology>
    </subcellularLocation>
</comment>
<accession>A0A0B3W030</accession>
<dbReference type="PANTHER" id="PTHR33545">
    <property type="entry name" value="UPF0750 MEMBRANE PROTEIN YITT-RELATED"/>
    <property type="match status" value="1"/>
</dbReference>
<evidence type="ECO:0000259" key="7">
    <source>
        <dbReference type="Pfam" id="PF10035"/>
    </source>
</evidence>
<keyword evidence="2" id="KW-1003">Cell membrane</keyword>
<keyword evidence="5 6" id="KW-0472">Membrane</keyword>
<dbReference type="GO" id="GO:0005886">
    <property type="term" value="C:plasma membrane"/>
    <property type="evidence" value="ECO:0007669"/>
    <property type="project" value="UniProtKB-SubCell"/>
</dbReference>
<organism evidence="8 9">
    <name type="scientific">Terrisporobacter othiniensis</name>
    <dbReference type="NCBI Taxonomy" id="1577792"/>
    <lineage>
        <taxon>Bacteria</taxon>
        <taxon>Bacillati</taxon>
        <taxon>Bacillota</taxon>
        <taxon>Clostridia</taxon>
        <taxon>Peptostreptococcales</taxon>
        <taxon>Peptostreptococcaceae</taxon>
        <taxon>Terrisporobacter</taxon>
    </lineage>
</organism>
<dbReference type="AlphaFoldDB" id="A0A0B3W030"/>
<dbReference type="CDD" id="cd16380">
    <property type="entry name" value="YitT_C"/>
    <property type="match status" value="1"/>
</dbReference>
<dbReference type="RefSeq" id="WP_039678318.1">
    <property type="nucleotide sequence ID" value="NZ_JAWGXO010000010.1"/>
</dbReference>
<evidence type="ECO:0000256" key="1">
    <source>
        <dbReference type="ARBA" id="ARBA00004651"/>
    </source>
</evidence>
<protein>
    <recommendedName>
        <fullName evidence="7">DUF2179 domain-containing protein</fullName>
    </recommendedName>
</protein>
<keyword evidence="3 6" id="KW-0812">Transmembrane</keyword>
<feature type="domain" description="DUF2179" evidence="7">
    <location>
        <begin position="225"/>
        <end position="278"/>
    </location>
</feature>
<evidence type="ECO:0000256" key="2">
    <source>
        <dbReference type="ARBA" id="ARBA00022475"/>
    </source>
</evidence>
<dbReference type="OrthoDB" id="9779786at2"/>
<sequence length="294" mass="32525">MGKIMDKSKVTDLGYIIIGCLLNAYALAGILEPAGLATSGYQGIAIVLEKLINVRYTYIYYLFSIITLILAYKFLGKKDVVRIIVVTLIYPNLILVFDKINLIFPSNNVMLATIYFGVISGVGSGMLYRKGYTFGGTDTLSKILQKTVFKYATLAELLMVINGLTIVASYFVLGGEVVLYAIINHVICTKLLDYVACEWGTKLYRLEVITPKYEGIRDYILSLGRGVTLYEVVGGYTGEVKIKISSTVSPKQLVQIKSKIAEIDTEAFVEITHITSVYSTSGSRFQNISECKIN</sequence>
<proteinExistence type="predicted"/>
<evidence type="ECO:0000256" key="5">
    <source>
        <dbReference type="ARBA" id="ARBA00023136"/>
    </source>
</evidence>
<feature type="transmembrane region" description="Helical" evidence="6">
    <location>
        <begin position="80"/>
        <end position="97"/>
    </location>
</feature>
<dbReference type="Pfam" id="PF02588">
    <property type="entry name" value="YitT_membrane"/>
    <property type="match status" value="1"/>
</dbReference>
<dbReference type="EMBL" id="JWHR01000031">
    <property type="protein sequence ID" value="KHS58484.1"/>
    <property type="molecule type" value="Genomic_DNA"/>
</dbReference>
<keyword evidence="4 6" id="KW-1133">Transmembrane helix</keyword>
<reference evidence="8 9" key="1">
    <citation type="submission" date="2014-12" db="EMBL/GenBank/DDBJ databases">
        <title>Draft genome sequence of Terrisporobacter sp. 08-306576, isolated from the blood culture of a bacteremia patient.</title>
        <authorList>
            <person name="Lund L.C."/>
            <person name="Sydenham T.V."/>
            <person name="Hogh S.V."/>
            <person name="Skov M.N."/>
            <person name="Kemp M."/>
            <person name="Justesen U.S."/>
        </authorList>
    </citation>
    <scope>NUCLEOTIDE SEQUENCE [LARGE SCALE GENOMIC DNA]</scope>
    <source>
        <strain evidence="8 9">08-306576</strain>
    </source>
</reference>
<dbReference type="Gene3D" id="3.30.70.120">
    <property type="match status" value="1"/>
</dbReference>
<name>A0A0B3W030_9FIRM</name>
<evidence type="ECO:0000256" key="4">
    <source>
        <dbReference type="ARBA" id="ARBA00022989"/>
    </source>
</evidence>
<dbReference type="Pfam" id="PF10035">
    <property type="entry name" value="DUF2179"/>
    <property type="match status" value="1"/>
</dbReference>
<dbReference type="InterPro" id="IPR003740">
    <property type="entry name" value="YitT"/>
</dbReference>
<evidence type="ECO:0000256" key="6">
    <source>
        <dbReference type="SAM" id="Phobius"/>
    </source>
</evidence>
<dbReference type="InterPro" id="IPR015867">
    <property type="entry name" value="N-reg_PII/ATP_PRibTrfase_C"/>
</dbReference>
<feature type="transmembrane region" description="Helical" evidence="6">
    <location>
        <begin position="12"/>
        <end position="31"/>
    </location>
</feature>
<dbReference type="PANTHER" id="PTHR33545:SF5">
    <property type="entry name" value="UPF0750 MEMBRANE PROTEIN YITT"/>
    <property type="match status" value="1"/>
</dbReference>
<dbReference type="InterPro" id="IPR019264">
    <property type="entry name" value="DUF2179"/>
</dbReference>
<comment type="caution">
    <text evidence="8">The sequence shown here is derived from an EMBL/GenBank/DDBJ whole genome shotgun (WGS) entry which is preliminary data.</text>
</comment>
<dbReference type="PIRSF" id="PIRSF006483">
    <property type="entry name" value="Membrane_protein_YitT"/>
    <property type="match status" value="1"/>
</dbReference>
<dbReference type="Proteomes" id="UP000031189">
    <property type="component" value="Unassembled WGS sequence"/>
</dbReference>
<gene>
    <name evidence="8" type="ORF">QX51_02415</name>
</gene>
<evidence type="ECO:0000313" key="8">
    <source>
        <dbReference type="EMBL" id="KHS58484.1"/>
    </source>
</evidence>
<dbReference type="InterPro" id="IPR051461">
    <property type="entry name" value="UPF0750_membrane"/>
</dbReference>
<feature type="transmembrane region" description="Helical" evidence="6">
    <location>
        <begin position="148"/>
        <end position="171"/>
    </location>
</feature>
<dbReference type="STRING" id="1577792.QX51_02415"/>